<feature type="transmembrane region" description="Helical" evidence="1">
    <location>
        <begin position="12"/>
        <end position="39"/>
    </location>
</feature>
<reference evidence="2" key="1">
    <citation type="submission" date="2023-08" db="EMBL/GenBank/DDBJ databases">
        <title>Complete genome sequence of Mycoplasma seminis 2200.</title>
        <authorList>
            <person name="Spergser J."/>
        </authorList>
    </citation>
    <scope>NUCLEOTIDE SEQUENCE [LARGE SCALE GENOMIC DNA]</scope>
    <source>
        <strain evidence="2">2200</strain>
    </source>
</reference>
<sequence>MFDTFNRKILIILNVTFSLILLFVITAIVCISVGCALLVKDNSNAAFALLGTSFACAFIVIAIKFAQYFYATRHVQKFLENNWENAFEYYSKQNKFMRLNYRFMIYSFYTHKLRWFRSEARKWRENNTRN</sequence>
<name>A0ABY9HBS7_9MOLU</name>
<proteinExistence type="predicted"/>
<keyword evidence="1" id="KW-0812">Transmembrane</keyword>
<gene>
    <name evidence="2" type="ORF">Q8852_00960</name>
</gene>
<evidence type="ECO:0008006" key="4">
    <source>
        <dbReference type="Google" id="ProtNLM"/>
    </source>
</evidence>
<evidence type="ECO:0000313" key="3">
    <source>
        <dbReference type="Proteomes" id="UP001237011"/>
    </source>
</evidence>
<evidence type="ECO:0000256" key="1">
    <source>
        <dbReference type="SAM" id="Phobius"/>
    </source>
</evidence>
<feature type="transmembrane region" description="Helical" evidence="1">
    <location>
        <begin position="45"/>
        <end position="66"/>
    </location>
</feature>
<keyword evidence="3" id="KW-1185">Reference proteome</keyword>
<organism evidence="2 3">
    <name type="scientific">Mycoplasma seminis</name>
    <dbReference type="NCBI Taxonomy" id="512749"/>
    <lineage>
        <taxon>Bacteria</taxon>
        <taxon>Bacillati</taxon>
        <taxon>Mycoplasmatota</taxon>
        <taxon>Mollicutes</taxon>
        <taxon>Mycoplasmataceae</taxon>
        <taxon>Mycoplasma</taxon>
    </lineage>
</organism>
<keyword evidence="1" id="KW-0472">Membrane</keyword>
<keyword evidence="1" id="KW-1133">Transmembrane helix</keyword>
<accession>A0ABY9HBS7</accession>
<dbReference type="RefSeq" id="WP_305938138.1">
    <property type="nucleotide sequence ID" value="NZ_CP132191.1"/>
</dbReference>
<dbReference type="EMBL" id="CP132191">
    <property type="protein sequence ID" value="WLP85711.1"/>
    <property type="molecule type" value="Genomic_DNA"/>
</dbReference>
<dbReference type="PROSITE" id="PS51257">
    <property type="entry name" value="PROKAR_LIPOPROTEIN"/>
    <property type="match status" value="1"/>
</dbReference>
<evidence type="ECO:0000313" key="2">
    <source>
        <dbReference type="EMBL" id="WLP85711.1"/>
    </source>
</evidence>
<dbReference type="Proteomes" id="UP001237011">
    <property type="component" value="Chromosome"/>
</dbReference>
<protein>
    <recommendedName>
        <fullName evidence="4">DUF4231 domain-containing protein</fullName>
    </recommendedName>
</protein>